<reference evidence="3" key="1">
    <citation type="journal article" date="2019" name="Int. J. Syst. Evol. Microbiol.">
        <title>The Global Catalogue of Microorganisms (GCM) 10K type strain sequencing project: providing services to taxonomists for standard genome sequencing and annotation.</title>
        <authorList>
            <consortium name="The Broad Institute Genomics Platform"/>
            <consortium name="The Broad Institute Genome Sequencing Center for Infectious Disease"/>
            <person name="Wu L."/>
            <person name="Ma J."/>
        </authorList>
    </citation>
    <scope>NUCLEOTIDE SEQUENCE [LARGE SCALE GENOMIC DNA]</scope>
    <source>
        <strain evidence="3">CGMCC 4.1648</strain>
    </source>
</reference>
<feature type="transmembrane region" description="Helical" evidence="1">
    <location>
        <begin position="145"/>
        <end position="165"/>
    </location>
</feature>
<evidence type="ECO:0000313" key="2">
    <source>
        <dbReference type="EMBL" id="MFC5023257.1"/>
    </source>
</evidence>
<evidence type="ECO:0000313" key="3">
    <source>
        <dbReference type="Proteomes" id="UP001595829"/>
    </source>
</evidence>
<organism evidence="2 3">
    <name type="scientific">Streptomyces coeruleoprunus</name>
    <dbReference type="NCBI Taxonomy" id="285563"/>
    <lineage>
        <taxon>Bacteria</taxon>
        <taxon>Bacillati</taxon>
        <taxon>Actinomycetota</taxon>
        <taxon>Actinomycetes</taxon>
        <taxon>Kitasatosporales</taxon>
        <taxon>Streptomycetaceae</taxon>
        <taxon>Streptomyces</taxon>
    </lineage>
</organism>
<feature type="transmembrane region" description="Helical" evidence="1">
    <location>
        <begin position="71"/>
        <end position="96"/>
    </location>
</feature>
<dbReference type="EMBL" id="JBHSJD010000008">
    <property type="protein sequence ID" value="MFC5023257.1"/>
    <property type="molecule type" value="Genomic_DNA"/>
</dbReference>
<dbReference type="RefSeq" id="WP_345688053.1">
    <property type="nucleotide sequence ID" value="NZ_BAABIT010000001.1"/>
</dbReference>
<feature type="transmembrane region" description="Helical" evidence="1">
    <location>
        <begin position="108"/>
        <end position="125"/>
    </location>
</feature>
<proteinExistence type="predicted"/>
<dbReference type="InterPro" id="IPR012666">
    <property type="entry name" value="CbtA_put"/>
</dbReference>
<dbReference type="Pfam" id="PF09490">
    <property type="entry name" value="CbtA"/>
    <property type="match status" value="1"/>
</dbReference>
<keyword evidence="3" id="KW-1185">Reference proteome</keyword>
<feature type="transmembrane region" description="Helical" evidence="1">
    <location>
        <begin position="9"/>
        <end position="31"/>
    </location>
</feature>
<evidence type="ECO:0000256" key="1">
    <source>
        <dbReference type="SAM" id="Phobius"/>
    </source>
</evidence>
<keyword evidence="1" id="KW-0472">Membrane</keyword>
<accession>A0ABV9XIB0</accession>
<dbReference type="Proteomes" id="UP001595829">
    <property type="component" value="Unassembled WGS sequence"/>
</dbReference>
<comment type="caution">
    <text evidence="2">The sequence shown here is derived from an EMBL/GenBank/DDBJ whole genome shotgun (WGS) entry which is preliminary data.</text>
</comment>
<sequence length="259" mass="26351">MNSATVRALLVRGMLAGIGAGLLAAVVAYLIGIPSVDAAIDYESAQAAAADAPSHSHEEGELFSRAQQSTVGLATGVGVFGTALGGIAALAFCFALGRLGRFRARATAALVAGAGFVTVSLVPFLKYPANPPATSDPGTVGQRTTLFFLMIVLSVLLGIGAVVVGRRLAARLGNWNASVVAGAGFVAVVAAAMVFLPSVDETPKDFPAAVLWEFRLAAIGIQAALWTTFALLFGHLAERVLSPRPRSAAPAPEVSPSGV</sequence>
<protein>
    <submittedName>
        <fullName evidence="2">CbtA family protein</fullName>
    </submittedName>
</protein>
<feature type="transmembrane region" description="Helical" evidence="1">
    <location>
        <begin position="216"/>
        <end position="237"/>
    </location>
</feature>
<feature type="transmembrane region" description="Helical" evidence="1">
    <location>
        <begin position="177"/>
        <end position="196"/>
    </location>
</feature>
<keyword evidence="1" id="KW-1133">Transmembrane helix</keyword>
<name>A0ABV9XIB0_9ACTN</name>
<keyword evidence="1" id="KW-0812">Transmembrane</keyword>
<gene>
    <name evidence="2" type="ORF">ACFPM3_14045</name>
</gene>